<reference evidence="2" key="1">
    <citation type="submission" date="2022-07" db="EMBL/GenBank/DDBJ databases">
        <title>Fungi with potential for degradation of polypropylene.</title>
        <authorList>
            <person name="Gostincar C."/>
        </authorList>
    </citation>
    <scope>NUCLEOTIDE SEQUENCE</scope>
    <source>
        <strain evidence="2">EXF-13287</strain>
    </source>
</reference>
<protein>
    <submittedName>
        <fullName evidence="2">Uncharacterized protein</fullName>
    </submittedName>
</protein>
<feature type="region of interest" description="Disordered" evidence="1">
    <location>
        <begin position="1"/>
        <end position="24"/>
    </location>
</feature>
<evidence type="ECO:0000313" key="3">
    <source>
        <dbReference type="Proteomes" id="UP001174691"/>
    </source>
</evidence>
<sequence>MFGSTTNWSQPVLTNVNEPEGSQERYDEKIAALTQEAAEWRVKAAVSNSGRNNVKKLAALKSVRKAEAMVKEVGADAALLEMEEEEDARKEVARDFKANKELAAAATEAEEV</sequence>
<organism evidence="2 3">
    <name type="scientific">Coniochaeta hoffmannii</name>
    <dbReference type="NCBI Taxonomy" id="91930"/>
    <lineage>
        <taxon>Eukaryota</taxon>
        <taxon>Fungi</taxon>
        <taxon>Dikarya</taxon>
        <taxon>Ascomycota</taxon>
        <taxon>Pezizomycotina</taxon>
        <taxon>Sordariomycetes</taxon>
        <taxon>Sordariomycetidae</taxon>
        <taxon>Coniochaetales</taxon>
        <taxon>Coniochaetaceae</taxon>
        <taxon>Coniochaeta</taxon>
    </lineage>
</organism>
<dbReference type="EMBL" id="JANBVN010000200">
    <property type="protein sequence ID" value="KAJ9133494.1"/>
    <property type="molecule type" value="Genomic_DNA"/>
</dbReference>
<dbReference type="Proteomes" id="UP001174691">
    <property type="component" value="Unassembled WGS sequence"/>
</dbReference>
<keyword evidence="3" id="KW-1185">Reference proteome</keyword>
<accession>A0AA38R9G4</accession>
<name>A0AA38R9G4_9PEZI</name>
<proteinExistence type="predicted"/>
<evidence type="ECO:0000313" key="2">
    <source>
        <dbReference type="EMBL" id="KAJ9133494.1"/>
    </source>
</evidence>
<evidence type="ECO:0000256" key="1">
    <source>
        <dbReference type="SAM" id="MobiDB-lite"/>
    </source>
</evidence>
<gene>
    <name evidence="2" type="ORF">NKR19_g9019</name>
</gene>
<dbReference type="AlphaFoldDB" id="A0AA38R9G4"/>
<comment type="caution">
    <text evidence="2">The sequence shown here is derived from an EMBL/GenBank/DDBJ whole genome shotgun (WGS) entry which is preliminary data.</text>
</comment>
<feature type="compositionally biased region" description="Polar residues" evidence="1">
    <location>
        <begin position="1"/>
        <end position="17"/>
    </location>
</feature>